<evidence type="ECO:0000256" key="5">
    <source>
        <dbReference type="ARBA" id="ARBA00022617"/>
    </source>
</evidence>
<dbReference type="InterPro" id="IPR024711">
    <property type="entry name" value="Catalase_clade1/3"/>
</dbReference>
<evidence type="ECO:0000256" key="9">
    <source>
        <dbReference type="ARBA" id="ARBA00023324"/>
    </source>
</evidence>
<sequence>MSTEKLTTASGIPYTHHEDSMSAGARGPLLLQDYILHEKLAHFNRERIPERVVHAKGTGAYGTFTVTHDVSKFTRAKIFNAVGKQTRVFLRFSTVGGEKGSADTERDPRGFAIKFYTEDGNWDLVGNNTPIFFIKDPKKFPDFIHTQKRDPRTNTKSPTMMWDFWSLNPESLHQVMFLMSDRGTPYGYRHMHGFGSHTFSMINASNERVYVKFHFRTAQGIKNFTNDEAVKMKGEDPDFAQRDLVRAIDAGNFPKWTMYIQVMDEQQSKTYRFNPFDLTKTWSQKEFPLIEVGTMELNEIPANYFADVEQAAFAPAHVVDGIGYSPDRMLQGRILSYPDAHRHRIGANFEQLPVNRCPYMVNNYQRDGAMALNGNGGSAPNYFPNSFDNIRPDLSYKEPALEMDSNIADWYDRNGPGEDDHYSQPGIFYREVLSAEDKKHLVSNIVGAMSGIEGPKRMEIINRQLCHFFRADIGLGMAIAQGLGVTIDENAMKHS</sequence>
<keyword evidence="4" id="KW-0575">Peroxidase</keyword>
<evidence type="ECO:0000256" key="8">
    <source>
        <dbReference type="ARBA" id="ARBA00023004"/>
    </source>
</evidence>
<dbReference type="CDD" id="cd08156">
    <property type="entry name" value="catalase_clade_3"/>
    <property type="match status" value="1"/>
</dbReference>
<dbReference type="PROSITE" id="PS00438">
    <property type="entry name" value="CATALASE_2"/>
    <property type="match status" value="1"/>
</dbReference>
<dbReference type="Gene3D" id="2.40.180.10">
    <property type="entry name" value="Catalase core domain"/>
    <property type="match status" value="1"/>
</dbReference>
<dbReference type="InterPro" id="IPR011614">
    <property type="entry name" value="Catalase_core"/>
</dbReference>
<keyword evidence="9" id="KW-0376">Hydrogen peroxide</keyword>
<evidence type="ECO:0000313" key="11">
    <source>
        <dbReference type="EMBL" id="GAA4450501.1"/>
    </source>
</evidence>
<dbReference type="PIRSF" id="PIRSF038928">
    <property type="entry name" value="Catalase_clade1-3"/>
    <property type="match status" value="1"/>
</dbReference>
<dbReference type="SMART" id="SM01060">
    <property type="entry name" value="Catalase"/>
    <property type="match status" value="1"/>
</dbReference>
<dbReference type="PANTHER" id="PTHR11465:SF9">
    <property type="entry name" value="CATALASE"/>
    <property type="match status" value="1"/>
</dbReference>
<dbReference type="RefSeq" id="WP_344822639.1">
    <property type="nucleotide sequence ID" value="NZ_BAABEZ010000004.1"/>
</dbReference>
<comment type="similarity">
    <text evidence="2">Belongs to the catalase family.</text>
</comment>
<keyword evidence="5" id="KW-0349">Heme</keyword>
<keyword evidence="8" id="KW-0408">Iron</keyword>
<comment type="caution">
    <text evidence="11">The sequence shown here is derived from an EMBL/GenBank/DDBJ whole genome shotgun (WGS) entry which is preliminary data.</text>
</comment>
<dbReference type="InterPro" id="IPR024708">
    <property type="entry name" value="Catalase_AS"/>
</dbReference>
<dbReference type="EC" id="1.11.1.6" evidence="3"/>
<evidence type="ECO:0000313" key="12">
    <source>
        <dbReference type="Proteomes" id="UP001501410"/>
    </source>
</evidence>
<evidence type="ECO:0000256" key="2">
    <source>
        <dbReference type="ARBA" id="ARBA00005329"/>
    </source>
</evidence>
<accession>A0ABP8MKH1</accession>
<dbReference type="InterPro" id="IPR018028">
    <property type="entry name" value="Catalase"/>
</dbReference>
<dbReference type="PROSITE" id="PS51402">
    <property type="entry name" value="CATALASE_3"/>
    <property type="match status" value="1"/>
</dbReference>
<protein>
    <recommendedName>
        <fullName evidence="3">catalase</fullName>
        <ecNumber evidence="3">1.11.1.6</ecNumber>
    </recommendedName>
</protein>
<dbReference type="Proteomes" id="UP001501410">
    <property type="component" value="Unassembled WGS sequence"/>
</dbReference>
<proteinExistence type="inferred from homology"/>
<evidence type="ECO:0000256" key="4">
    <source>
        <dbReference type="ARBA" id="ARBA00022559"/>
    </source>
</evidence>
<evidence type="ECO:0000256" key="3">
    <source>
        <dbReference type="ARBA" id="ARBA00012314"/>
    </source>
</evidence>
<dbReference type="SUPFAM" id="SSF56634">
    <property type="entry name" value="Heme-dependent catalase-like"/>
    <property type="match status" value="1"/>
</dbReference>
<evidence type="ECO:0000256" key="6">
    <source>
        <dbReference type="ARBA" id="ARBA00022723"/>
    </source>
</evidence>
<evidence type="ECO:0000259" key="10">
    <source>
        <dbReference type="SMART" id="SM01060"/>
    </source>
</evidence>
<dbReference type="Pfam" id="PF06628">
    <property type="entry name" value="Catalase-rel"/>
    <property type="match status" value="1"/>
</dbReference>
<dbReference type="InterPro" id="IPR040333">
    <property type="entry name" value="Catalase_3"/>
</dbReference>
<gene>
    <name evidence="11" type="ORF">GCM10023092_06450</name>
</gene>
<dbReference type="InterPro" id="IPR010582">
    <property type="entry name" value="Catalase_immune_responsive"/>
</dbReference>
<keyword evidence="6" id="KW-0479">Metal-binding</keyword>
<comment type="cofactor">
    <cofactor evidence="1">
        <name>heme</name>
        <dbReference type="ChEBI" id="CHEBI:30413"/>
    </cofactor>
</comment>
<dbReference type="PRINTS" id="PR00067">
    <property type="entry name" value="CATALASE"/>
</dbReference>
<dbReference type="EMBL" id="BAABEZ010000004">
    <property type="protein sequence ID" value="GAA4450501.1"/>
    <property type="molecule type" value="Genomic_DNA"/>
</dbReference>
<keyword evidence="7" id="KW-0560">Oxidoreductase</keyword>
<organism evidence="11 12">
    <name type="scientific">Rurimicrobium arvi</name>
    <dbReference type="NCBI Taxonomy" id="2049916"/>
    <lineage>
        <taxon>Bacteria</taxon>
        <taxon>Pseudomonadati</taxon>
        <taxon>Bacteroidota</taxon>
        <taxon>Chitinophagia</taxon>
        <taxon>Chitinophagales</taxon>
        <taxon>Chitinophagaceae</taxon>
        <taxon>Rurimicrobium</taxon>
    </lineage>
</organism>
<name>A0ABP8MKH1_9BACT</name>
<evidence type="ECO:0000256" key="1">
    <source>
        <dbReference type="ARBA" id="ARBA00001971"/>
    </source>
</evidence>
<reference evidence="12" key="1">
    <citation type="journal article" date="2019" name="Int. J. Syst. Evol. Microbiol.">
        <title>The Global Catalogue of Microorganisms (GCM) 10K type strain sequencing project: providing services to taxonomists for standard genome sequencing and annotation.</title>
        <authorList>
            <consortium name="The Broad Institute Genomics Platform"/>
            <consortium name="The Broad Institute Genome Sequencing Center for Infectious Disease"/>
            <person name="Wu L."/>
            <person name="Ma J."/>
        </authorList>
    </citation>
    <scope>NUCLEOTIDE SEQUENCE [LARGE SCALE GENOMIC DNA]</scope>
    <source>
        <strain evidence="12">JCM 31921</strain>
    </source>
</reference>
<dbReference type="PANTHER" id="PTHR11465">
    <property type="entry name" value="CATALASE"/>
    <property type="match status" value="1"/>
</dbReference>
<feature type="domain" description="Catalase core" evidence="10">
    <location>
        <begin position="7"/>
        <end position="391"/>
    </location>
</feature>
<dbReference type="InterPro" id="IPR020835">
    <property type="entry name" value="Catalase_sf"/>
</dbReference>
<evidence type="ECO:0000256" key="7">
    <source>
        <dbReference type="ARBA" id="ARBA00023002"/>
    </source>
</evidence>
<keyword evidence="12" id="KW-1185">Reference proteome</keyword>
<dbReference type="Pfam" id="PF00199">
    <property type="entry name" value="Catalase"/>
    <property type="match status" value="1"/>
</dbReference>